<evidence type="ECO:0000256" key="1">
    <source>
        <dbReference type="ARBA" id="ARBA00001946"/>
    </source>
</evidence>
<evidence type="ECO:0000256" key="6">
    <source>
        <dbReference type="ARBA" id="ARBA00022527"/>
    </source>
</evidence>
<dbReference type="GO" id="GO:0006884">
    <property type="term" value="P:cell volume homeostasis"/>
    <property type="evidence" value="ECO:0007669"/>
    <property type="project" value="UniProtKB-ARBA"/>
</dbReference>
<feature type="region of interest" description="Disordered" evidence="15">
    <location>
        <begin position="1023"/>
        <end position="1048"/>
    </location>
</feature>
<evidence type="ECO:0000256" key="13">
    <source>
        <dbReference type="ARBA" id="ARBA00048679"/>
    </source>
</evidence>
<feature type="domain" description="Protein kinase" evidence="16">
    <location>
        <begin position="210"/>
        <end position="470"/>
    </location>
</feature>
<accession>A0A5S6R1U4</accession>
<evidence type="ECO:0000256" key="8">
    <source>
        <dbReference type="ARBA" id="ARBA00022741"/>
    </source>
</evidence>
<evidence type="ECO:0000313" key="18">
    <source>
        <dbReference type="WBParaSite" id="TMUE_3000013127.1"/>
    </source>
</evidence>
<feature type="region of interest" description="Disordered" evidence="15">
    <location>
        <begin position="133"/>
        <end position="160"/>
    </location>
</feature>
<dbReference type="CDD" id="cd13983">
    <property type="entry name" value="STKc_WNK"/>
    <property type="match status" value="1"/>
</dbReference>
<dbReference type="EC" id="2.7.11.1" evidence="3"/>
<evidence type="ECO:0000256" key="2">
    <source>
        <dbReference type="ARBA" id="ARBA00004496"/>
    </source>
</evidence>
<keyword evidence="5" id="KW-0963">Cytoplasm</keyword>
<dbReference type="InterPro" id="IPR056865">
    <property type="entry name" value="CCTL2_WNK"/>
</dbReference>
<evidence type="ECO:0000256" key="9">
    <source>
        <dbReference type="ARBA" id="ARBA00022777"/>
    </source>
</evidence>
<feature type="compositionally biased region" description="Basic and acidic residues" evidence="15">
    <location>
        <begin position="686"/>
        <end position="696"/>
    </location>
</feature>
<dbReference type="InterPro" id="IPR024678">
    <property type="entry name" value="Kinase_OSR1/WNK_CCT"/>
</dbReference>
<dbReference type="FunFam" id="3.30.200.20:FF:001054">
    <property type="entry name" value="Serine/threonine-protein kinase WNK1"/>
    <property type="match status" value="1"/>
</dbReference>
<keyword evidence="8" id="KW-0547">Nucleotide-binding</keyword>
<comment type="catalytic activity">
    <reaction evidence="12">
        <text>L-threonyl-[protein] + ATP = O-phospho-L-threonyl-[protein] + ADP + H(+)</text>
        <dbReference type="Rhea" id="RHEA:46608"/>
        <dbReference type="Rhea" id="RHEA-COMP:11060"/>
        <dbReference type="Rhea" id="RHEA-COMP:11605"/>
        <dbReference type="ChEBI" id="CHEBI:15378"/>
        <dbReference type="ChEBI" id="CHEBI:30013"/>
        <dbReference type="ChEBI" id="CHEBI:30616"/>
        <dbReference type="ChEBI" id="CHEBI:61977"/>
        <dbReference type="ChEBI" id="CHEBI:456216"/>
        <dbReference type="EC" id="2.7.11.1"/>
    </reaction>
</comment>
<comment type="catalytic activity">
    <reaction evidence="13">
        <text>L-seryl-[protein] + ATP = O-phospho-L-seryl-[protein] + ADP + H(+)</text>
        <dbReference type="Rhea" id="RHEA:17989"/>
        <dbReference type="Rhea" id="RHEA-COMP:9863"/>
        <dbReference type="Rhea" id="RHEA-COMP:11604"/>
        <dbReference type="ChEBI" id="CHEBI:15378"/>
        <dbReference type="ChEBI" id="CHEBI:29999"/>
        <dbReference type="ChEBI" id="CHEBI:30616"/>
        <dbReference type="ChEBI" id="CHEBI:83421"/>
        <dbReference type="ChEBI" id="CHEBI:456216"/>
        <dbReference type="EC" id="2.7.11.1"/>
    </reaction>
</comment>
<evidence type="ECO:0000256" key="3">
    <source>
        <dbReference type="ARBA" id="ARBA00012513"/>
    </source>
</evidence>
<comment type="cofactor">
    <cofactor evidence="1">
        <name>Mg(2+)</name>
        <dbReference type="ChEBI" id="CHEBI:18420"/>
    </cofactor>
</comment>
<feature type="compositionally biased region" description="Polar residues" evidence="15">
    <location>
        <begin position="1337"/>
        <end position="1352"/>
    </location>
</feature>
<proteinExistence type="inferred from homology"/>
<sequence>MSDTPCEKANTAGEDAAAFRPSSSVMCDGAAVCSVTPTESSSKAPASAGRLRCYSCATPVNSAGSMVRRKPDQVTTSASPVDSIKKRKFALRKMEAYTISENADFFGAEEKNRIKQLEDDWGKKLLHRRRRNLRARQTSGDKQQVGAEVGPLPSSPDGEQAQDIAISPEQFDTPPKIIEERGEERDEVHDDDSELFEDHPIDRSVDGRFLKFEEEIGRGSFKTVYRGLDTETGVSVAWCELQESKLSKLERQRFRDEAEMLKTLHHPNIVRFYDFWDINAGKRKCIVLVTELMTSGTLKLYIKRFKKINVKVLKSWCRQILKGLAFLHSRQPPVIHRDLKCDNIFITGTTGSVKIGDLGLATLKDRSCPKSVIGTPEFMAPEMYEENYDEGVDVYAFGMCMLEMITGEYPYSECQFPVQIYKKVTQGVKPQCFEKIPSSNPEIKEIIDRCTRLRREERYSAKDLLIHDFFMPEELIGLRLEIKDRETTVASSSNEIQLLLRVLDEKKRKEYKQKENEAIQFSFDLLNEKAEDVVREMVTAQLIQDEDYRTIVKLLQDKIGQIRKDRELYQKEQERLKENEKKAKEEAELQFELKQLKEKREKKGSLGKSDEQSAVARNDVCEESKEREDRAVTEEHLKVPESSQDVVDTPKKNTLVIERVVRRTSPQALAVQSAESKGTSTDSDSADAKSHNSEDEVMEFRKRPILHQHQKAQAMKLKVIKLISGAKSPPVVSCRLETQKRCITFQFAPLTDNPHFITEAFVESSFIDENQAQLCSGQLERVAEAMKANPDVISGLIIGDGDSSPPLTCTSSSAANSSNGNEREHICFDSKRLTQSGFARELSKVKIPDPGACFSSLSNPNTAEVAEHCEPSFPLSTSLPDFPASLRDKSPAPVPTSAAVSEKSGRFVVNKVLTGEPAQMVAAPPDASLGSGAKAAQTPEAQENGLQDMGKGSAGQLEASRPGTTGQIVKAEETPCLEARALSSGMNTKEMASTGGDSLRPVASAKDVLLSDAAKADLLAEGKDELGPTTRSMPNTIHRTAEEGRPPVADIGELAMELSKLIDLKRDPSNVSSKAVELPNAQTVAKGDSTPTTAEAPSKANRAVKAAPSLQLVKEEAKELSDEDVTELMKQAQPVEESLPIETPEVSEEGHAEMLRAILARQKEEFNALIIKHKRELAAYFTTSKKCTSIPSTKEECIAEEDIDSNTERKAENDVDFHRSVSATVSCCDNSPKGGKSANATAKAAPSPSSLNRKFITLVNDFTKPSPRSSTVVTDVPAPNSRDPVTAQLASVAGISLIPNGSSRKCSCPSVIECKGHNSKPLSFNKLFMNSKKKLTSNKPPSTSDSASCAKN</sequence>
<keyword evidence="4" id="KW-0217">Developmental protein</keyword>
<dbReference type="GO" id="GO:0004674">
    <property type="term" value="F:protein serine/threonine kinase activity"/>
    <property type="evidence" value="ECO:0007669"/>
    <property type="project" value="UniProtKB-KW"/>
</dbReference>
<feature type="region of interest" description="Disordered" evidence="15">
    <location>
        <begin position="600"/>
        <end position="650"/>
    </location>
</feature>
<dbReference type="PROSITE" id="PS00108">
    <property type="entry name" value="PROTEIN_KINASE_ST"/>
    <property type="match status" value="1"/>
</dbReference>
<dbReference type="Gene3D" id="3.10.20.90">
    <property type="entry name" value="Phosphatidylinositol 3-kinase Catalytic Subunit, Chain A, domain 1"/>
    <property type="match status" value="1"/>
</dbReference>
<feature type="region of interest" description="Disordered" evidence="15">
    <location>
        <begin position="666"/>
        <end position="696"/>
    </location>
</feature>
<comment type="subcellular location">
    <subcellularLocation>
        <location evidence="2">Cytoplasm</location>
    </subcellularLocation>
</comment>
<keyword evidence="9" id="KW-0418">Kinase</keyword>
<dbReference type="FunFam" id="1.10.510.10:FF:000006">
    <property type="entry name" value="Serine/threonine-protein kinase WNK1 isoform 2"/>
    <property type="match status" value="1"/>
</dbReference>
<dbReference type="InterPro" id="IPR011009">
    <property type="entry name" value="Kinase-like_dom_sf"/>
</dbReference>
<evidence type="ECO:0000256" key="10">
    <source>
        <dbReference type="ARBA" id="ARBA00022840"/>
    </source>
</evidence>
<feature type="compositionally biased region" description="Polar residues" evidence="15">
    <location>
        <begin position="1029"/>
        <end position="1038"/>
    </location>
</feature>
<feature type="compositionally biased region" description="Basic and acidic residues" evidence="15">
    <location>
        <begin position="619"/>
        <end position="639"/>
    </location>
</feature>
<feature type="compositionally biased region" description="Basic and acidic residues" evidence="15">
    <location>
        <begin position="600"/>
        <end position="611"/>
    </location>
</feature>
<dbReference type="GO" id="GO:0140693">
    <property type="term" value="F:molecular condensate scaffold activity"/>
    <property type="evidence" value="ECO:0007669"/>
    <property type="project" value="UniProtKB-ARBA"/>
</dbReference>
<dbReference type="WBParaSite" id="TMUE_3000013127.1">
    <property type="protein sequence ID" value="TMUE_3000013127.1"/>
    <property type="gene ID" value="WBGene00285100"/>
</dbReference>
<keyword evidence="7" id="KW-0808">Transferase</keyword>
<reference evidence="18" key="1">
    <citation type="submission" date="2019-12" db="UniProtKB">
        <authorList>
            <consortium name="WormBaseParasite"/>
        </authorList>
    </citation>
    <scope>IDENTIFICATION</scope>
</reference>
<dbReference type="SUPFAM" id="SSF56112">
    <property type="entry name" value="Protein kinase-like (PK-like)"/>
    <property type="match status" value="1"/>
</dbReference>
<dbReference type="Proteomes" id="UP000046395">
    <property type="component" value="Unassembled WGS sequence"/>
</dbReference>
<feature type="region of interest" description="Disordered" evidence="15">
    <location>
        <begin position="1331"/>
        <end position="1352"/>
    </location>
</feature>
<dbReference type="InterPro" id="IPR000719">
    <property type="entry name" value="Prot_kinase_dom"/>
</dbReference>
<dbReference type="InterPro" id="IPR008271">
    <property type="entry name" value="Ser/Thr_kinase_AS"/>
</dbReference>
<dbReference type="GO" id="GO:0005737">
    <property type="term" value="C:cytoplasm"/>
    <property type="evidence" value="ECO:0007669"/>
    <property type="project" value="UniProtKB-SubCell"/>
</dbReference>
<evidence type="ECO:0000256" key="12">
    <source>
        <dbReference type="ARBA" id="ARBA00047899"/>
    </source>
</evidence>
<organism evidence="17 18">
    <name type="scientific">Trichuris muris</name>
    <name type="common">Mouse whipworm</name>
    <dbReference type="NCBI Taxonomy" id="70415"/>
    <lineage>
        <taxon>Eukaryota</taxon>
        <taxon>Metazoa</taxon>
        <taxon>Ecdysozoa</taxon>
        <taxon>Nematoda</taxon>
        <taxon>Enoplea</taxon>
        <taxon>Dorylaimia</taxon>
        <taxon>Trichinellida</taxon>
        <taxon>Trichuridae</taxon>
        <taxon>Trichuris</taxon>
    </lineage>
</organism>
<dbReference type="Pfam" id="PF24889">
    <property type="entry name" value="CCTL2_WNK"/>
    <property type="match status" value="1"/>
</dbReference>
<keyword evidence="17" id="KW-1185">Reference proteome</keyword>
<evidence type="ECO:0000256" key="5">
    <source>
        <dbReference type="ARBA" id="ARBA00022490"/>
    </source>
</evidence>
<dbReference type="SMART" id="SM00220">
    <property type="entry name" value="S_TKc"/>
    <property type="match status" value="1"/>
</dbReference>
<dbReference type="Gene3D" id="1.10.510.10">
    <property type="entry name" value="Transferase(Phosphotransferase) domain 1"/>
    <property type="match status" value="1"/>
</dbReference>
<dbReference type="PANTHER" id="PTHR13902">
    <property type="entry name" value="SERINE/THREONINE-PROTEIN KINASE WNK WITH NO LYSINE -RELATED"/>
    <property type="match status" value="1"/>
</dbReference>
<feature type="region of interest" description="Disordered" evidence="15">
    <location>
        <begin position="922"/>
        <end position="967"/>
    </location>
</feature>
<evidence type="ECO:0000256" key="4">
    <source>
        <dbReference type="ARBA" id="ARBA00022473"/>
    </source>
</evidence>
<dbReference type="Pfam" id="PF12202">
    <property type="entry name" value="OSR1_C"/>
    <property type="match status" value="1"/>
</dbReference>
<keyword evidence="6" id="KW-0723">Serine/threonine-protein kinase</keyword>
<evidence type="ECO:0000256" key="7">
    <source>
        <dbReference type="ARBA" id="ARBA00022679"/>
    </source>
</evidence>
<dbReference type="STRING" id="70415.A0A5S6R1U4"/>
<comment type="similarity">
    <text evidence="14">Belongs to the protein kinase superfamily. Ser/Thr protein kinase family. WNK subfamily.</text>
</comment>
<dbReference type="GO" id="GO:0140694">
    <property type="term" value="P:membraneless organelle assembly"/>
    <property type="evidence" value="ECO:0007669"/>
    <property type="project" value="UniProtKB-ARBA"/>
</dbReference>
<name>A0A5S6R1U4_TRIMR</name>
<dbReference type="Gene3D" id="3.30.200.20">
    <property type="entry name" value="Phosphorylase Kinase, domain 1"/>
    <property type="match status" value="1"/>
</dbReference>
<dbReference type="InterPro" id="IPR050588">
    <property type="entry name" value="WNK_Ser-Thr_kinase"/>
</dbReference>
<dbReference type="Pfam" id="PF00069">
    <property type="entry name" value="Pkinase"/>
    <property type="match status" value="1"/>
</dbReference>
<protein>
    <recommendedName>
        <fullName evidence="3">non-specific serine/threonine protein kinase</fullName>
        <ecNumber evidence="3">2.7.11.1</ecNumber>
    </recommendedName>
</protein>
<evidence type="ECO:0000259" key="16">
    <source>
        <dbReference type="PROSITE" id="PS50011"/>
    </source>
</evidence>
<keyword evidence="11" id="KW-0175">Coiled coil</keyword>
<evidence type="ECO:0000256" key="11">
    <source>
        <dbReference type="ARBA" id="ARBA00023054"/>
    </source>
</evidence>
<evidence type="ECO:0000313" key="17">
    <source>
        <dbReference type="Proteomes" id="UP000046395"/>
    </source>
</evidence>
<dbReference type="PROSITE" id="PS50011">
    <property type="entry name" value="PROTEIN_KINASE_DOM"/>
    <property type="match status" value="1"/>
</dbReference>
<feature type="region of interest" description="Disordered" evidence="15">
    <location>
        <begin position="1073"/>
        <end position="1107"/>
    </location>
</feature>
<dbReference type="GO" id="GO:0071474">
    <property type="term" value="P:cellular hyperosmotic response"/>
    <property type="evidence" value="ECO:0007669"/>
    <property type="project" value="UniProtKB-ARBA"/>
</dbReference>
<evidence type="ECO:0000256" key="14">
    <source>
        <dbReference type="ARBA" id="ARBA00061662"/>
    </source>
</evidence>
<keyword evidence="10" id="KW-0067">ATP-binding</keyword>
<dbReference type="GO" id="GO:0005524">
    <property type="term" value="F:ATP binding"/>
    <property type="evidence" value="ECO:0007669"/>
    <property type="project" value="UniProtKB-KW"/>
</dbReference>
<evidence type="ECO:0000256" key="15">
    <source>
        <dbReference type="SAM" id="MobiDB-lite"/>
    </source>
</evidence>